<keyword evidence="3 8" id="KW-0547">Nucleotide-binding</keyword>
<dbReference type="InterPro" id="IPR011994">
    <property type="entry name" value="Cytidylate_kinase_dom"/>
</dbReference>
<dbReference type="GO" id="GO:0015949">
    <property type="term" value="P:nucleobase-containing small molecule interconversion"/>
    <property type="evidence" value="ECO:0007669"/>
    <property type="project" value="TreeGrafter"/>
</dbReference>
<keyword evidence="2 8" id="KW-0808">Transferase</keyword>
<keyword evidence="5 8" id="KW-0067">ATP-binding</keyword>
<evidence type="ECO:0000256" key="2">
    <source>
        <dbReference type="ARBA" id="ARBA00022679"/>
    </source>
</evidence>
<sequence length="219" mass="23842">MIVTIDGPAGAGKSSAARELARRLGFQFLDTGAMYRAVTLAALRAGVDLTDPDALLSVALACDIDATDSQVTLNGEDVTREVRTSEVTAATRHAADHPGVRERLVDLQRHVGRHRDIVTEGRDQSTVVFPDAECKIFLTASESVRAERRFLDLTKRGERVSLQEVLQTQRDRDDQDAARPIGGLAKADDAIEVSTDGMSHEQVVARLLEIVEQRRPAGC</sequence>
<dbReference type="HAMAP" id="MF_00238">
    <property type="entry name" value="Cytidyl_kinase_type1"/>
    <property type="match status" value="1"/>
</dbReference>
<dbReference type="PANTHER" id="PTHR21299:SF2">
    <property type="entry name" value="CYTIDYLATE KINASE"/>
    <property type="match status" value="1"/>
</dbReference>
<evidence type="ECO:0000256" key="6">
    <source>
        <dbReference type="ARBA" id="ARBA00047615"/>
    </source>
</evidence>
<evidence type="ECO:0000256" key="5">
    <source>
        <dbReference type="ARBA" id="ARBA00022840"/>
    </source>
</evidence>
<dbReference type="GO" id="GO:0006220">
    <property type="term" value="P:pyrimidine nucleotide metabolic process"/>
    <property type="evidence" value="ECO:0007669"/>
    <property type="project" value="UniProtKB-UniRule"/>
</dbReference>
<evidence type="ECO:0000256" key="1">
    <source>
        <dbReference type="ARBA" id="ARBA00009427"/>
    </source>
</evidence>
<dbReference type="CDD" id="cd02020">
    <property type="entry name" value="CMPK"/>
    <property type="match status" value="1"/>
</dbReference>
<dbReference type="EC" id="2.7.4.25" evidence="8"/>
<evidence type="ECO:0000256" key="4">
    <source>
        <dbReference type="ARBA" id="ARBA00022777"/>
    </source>
</evidence>
<protein>
    <recommendedName>
        <fullName evidence="8">Cytidylate kinase</fullName>
        <shortName evidence="8">CK</shortName>
        <ecNumber evidence="8">2.7.4.25</ecNumber>
    </recommendedName>
    <alternativeName>
        <fullName evidence="8">Cytidine monophosphate kinase</fullName>
        <shortName evidence="8">CMP kinase</shortName>
    </alternativeName>
</protein>
<dbReference type="Proteomes" id="UP000316714">
    <property type="component" value="Unassembled WGS sequence"/>
</dbReference>
<reference evidence="10 11" key="1">
    <citation type="submission" date="2019-02" db="EMBL/GenBank/DDBJ databases">
        <title>Deep-cultivation of Planctomycetes and their phenomic and genomic characterization uncovers novel biology.</title>
        <authorList>
            <person name="Wiegand S."/>
            <person name="Jogler M."/>
            <person name="Boedeker C."/>
            <person name="Pinto D."/>
            <person name="Vollmers J."/>
            <person name="Rivas-Marin E."/>
            <person name="Kohn T."/>
            <person name="Peeters S.H."/>
            <person name="Heuer A."/>
            <person name="Rast P."/>
            <person name="Oberbeckmann S."/>
            <person name="Bunk B."/>
            <person name="Jeske O."/>
            <person name="Meyerdierks A."/>
            <person name="Storesund J.E."/>
            <person name="Kallscheuer N."/>
            <person name="Luecker S."/>
            <person name="Lage O.M."/>
            <person name="Pohl T."/>
            <person name="Merkel B.J."/>
            <person name="Hornburger P."/>
            <person name="Mueller R.-W."/>
            <person name="Bruemmer F."/>
            <person name="Labrenz M."/>
            <person name="Spormann A.M."/>
            <person name="Op Den Camp H."/>
            <person name="Overmann J."/>
            <person name="Amann R."/>
            <person name="Jetten M.S.M."/>
            <person name="Mascher T."/>
            <person name="Medema M.H."/>
            <person name="Devos D.P."/>
            <person name="Kaster A.-K."/>
            <person name="Ovreas L."/>
            <person name="Rohde M."/>
            <person name="Galperin M.Y."/>
            <person name="Jogler C."/>
        </authorList>
    </citation>
    <scope>NUCLEOTIDE SEQUENCE [LARGE SCALE GENOMIC DNA]</scope>
    <source>
        <strain evidence="10 11">KOR34</strain>
    </source>
</reference>
<dbReference type="InterPro" id="IPR027417">
    <property type="entry name" value="P-loop_NTPase"/>
</dbReference>
<evidence type="ECO:0000313" key="10">
    <source>
        <dbReference type="EMBL" id="TWT37900.1"/>
    </source>
</evidence>
<dbReference type="RefSeq" id="WP_146565202.1">
    <property type="nucleotide sequence ID" value="NZ_SIHJ01000001.1"/>
</dbReference>
<dbReference type="OrthoDB" id="9807434at2"/>
<dbReference type="Pfam" id="PF02224">
    <property type="entry name" value="Cytidylate_kin"/>
    <property type="match status" value="1"/>
</dbReference>
<dbReference type="GO" id="GO:0036431">
    <property type="term" value="F:dCMP kinase activity"/>
    <property type="evidence" value="ECO:0007669"/>
    <property type="project" value="InterPro"/>
</dbReference>
<evidence type="ECO:0000313" key="11">
    <source>
        <dbReference type="Proteomes" id="UP000316714"/>
    </source>
</evidence>
<dbReference type="AlphaFoldDB" id="A0A5C5VJ04"/>
<accession>A0A5C5VJ04</accession>
<organism evidence="10 11">
    <name type="scientific">Posidoniimonas corsicana</name>
    <dbReference type="NCBI Taxonomy" id="1938618"/>
    <lineage>
        <taxon>Bacteria</taxon>
        <taxon>Pseudomonadati</taxon>
        <taxon>Planctomycetota</taxon>
        <taxon>Planctomycetia</taxon>
        <taxon>Pirellulales</taxon>
        <taxon>Lacipirellulaceae</taxon>
        <taxon>Posidoniimonas</taxon>
    </lineage>
</organism>
<dbReference type="InterPro" id="IPR003136">
    <property type="entry name" value="Cytidylate_kin"/>
</dbReference>
<dbReference type="NCBIfam" id="TIGR00017">
    <property type="entry name" value="cmk"/>
    <property type="match status" value="1"/>
</dbReference>
<dbReference type="SUPFAM" id="SSF52540">
    <property type="entry name" value="P-loop containing nucleoside triphosphate hydrolases"/>
    <property type="match status" value="1"/>
</dbReference>
<evidence type="ECO:0000259" key="9">
    <source>
        <dbReference type="Pfam" id="PF02224"/>
    </source>
</evidence>
<gene>
    <name evidence="8 10" type="primary">cmk</name>
    <name evidence="10" type="ORF">KOR34_28660</name>
</gene>
<dbReference type="GO" id="GO:0005524">
    <property type="term" value="F:ATP binding"/>
    <property type="evidence" value="ECO:0007669"/>
    <property type="project" value="UniProtKB-UniRule"/>
</dbReference>
<comment type="similarity">
    <text evidence="1 8">Belongs to the cytidylate kinase family. Type 1 subfamily.</text>
</comment>
<comment type="catalytic activity">
    <reaction evidence="7 8">
        <text>CMP + ATP = CDP + ADP</text>
        <dbReference type="Rhea" id="RHEA:11600"/>
        <dbReference type="ChEBI" id="CHEBI:30616"/>
        <dbReference type="ChEBI" id="CHEBI:58069"/>
        <dbReference type="ChEBI" id="CHEBI:60377"/>
        <dbReference type="ChEBI" id="CHEBI:456216"/>
        <dbReference type="EC" id="2.7.4.25"/>
    </reaction>
</comment>
<dbReference type="EMBL" id="SIHJ01000001">
    <property type="protein sequence ID" value="TWT37900.1"/>
    <property type="molecule type" value="Genomic_DNA"/>
</dbReference>
<keyword evidence="8" id="KW-0963">Cytoplasm</keyword>
<dbReference type="GO" id="GO:0005829">
    <property type="term" value="C:cytosol"/>
    <property type="evidence" value="ECO:0007669"/>
    <property type="project" value="TreeGrafter"/>
</dbReference>
<proteinExistence type="inferred from homology"/>
<dbReference type="GO" id="GO:0036430">
    <property type="term" value="F:CMP kinase activity"/>
    <property type="evidence" value="ECO:0007669"/>
    <property type="project" value="RHEA"/>
</dbReference>
<keyword evidence="11" id="KW-1185">Reference proteome</keyword>
<comment type="catalytic activity">
    <reaction evidence="6 8">
        <text>dCMP + ATP = dCDP + ADP</text>
        <dbReference type="Rhea" id="RHEA:25094"/>
        <dbReference type="ChEBI" id="CHEBI:30616"/>
        <dbReference type="ChEBI" id="CHEBI:57566"/>
        <dbReference type="ChEBI" id="CHEBI:58593"/>
        <dbReference type="ChEBI" id="CHEBI:456216"/>
        <dbReference type="EC" id="2.7.4.25"/>
    </reaction>
</comment>
<feature type="domain" description="Cytidylate kinase" evidence="9">
    <location>
        <begin position="3"/>
        <end position="212"/>
    </location>
</feature>
<dbReference type="Gene3D" id="3.40.50.300">
    <property type="entry name" value="P-loop containing nucleotide triphosphate hydrolases"/>
    <property type="match status" value="1"/>
</dbReference>
<name>A0A5C5VJ04_9BACT</name>
<comment type="caution">
    <text evidence="10">The sequence shown here is derived from an EMBL/GenBank/DDBJ whole genome shotgun (WGS) entry which is preliminary data.</text>
</comment>
<evidence type="ECO:0000256" key="7">
    <source>
        <dbReference type="ARBA" id="ARBA00048478"/>
    </source>
</evidence>
<evidence type="ECO:0000256" key="8">
    <source>
        <dbReference type="HAMAP-Rule" id="MF_00238"/>
    </source>
</evidence>
<comment type="subcellular location">
    <subcellularLocation>
        <location evidence="8">Cytoplasm</location>
    </subcellularLocation>
</comment>
<evidence type="ECO:0000256" key="3">
    <source>
        <dbReference type="ARBA" id="ARBA00022741"/>
    </source>
</evidence>
<dbReference type="PANTHER" id="PTHR21299">
    <property type="entry name" value="CYTIDYLATE KINASE/PANTOATE-BETA-ALANINE LIGASE"/>
    <property type="match status" value="1"/>
</dbReference>
<keyword evidence="4 8" id="KW-0418">Kinase</keyword>
<feature type="binding site" evidence="8">
    <location>
        <begin position="7"/>
        <end position="15"/>
    </location>
    <ligand>
        <name>ATP</name>
        <dbReference type="ChEBI" id="CHEBI:30616"/>
    </ligand>
</feature>